<dbReference type="GO" id="GO:0030942">
    <property type="term" value="F:endoplasmic reticulum signal peptide binding"/>
    <property type="evidence" value="ECO:0007669"/>
    <property type="project" value="UniProtKB-UniRule"/>
</dbReference>
<accession>A0A3D8RIH6</accession>
<gene>
    <name evidence="9" type="ORF">BP5796_07289</name>
</gene>
<dbReference type="SUPFAM" id="SSF54762">
    <property type="entry name" value="Signal recognition particle alu RNA binding heterodimer, SRP9/14"/>
    <property type="match status" value="1"/>
</dbReference>
<feature type="region of interest" description="Disordered" evidence="8">
    <location>
        <begin position="114"/>
        <end position="145"/>
    </location>
</feature>
<comment type="caution">
    <text evidence="9">The sequence shown here is derived from an EMBL/GenBank/DDBJ whole genome shotgun (WGS) entry which is preliminary data.</text>
</comment>
<sequence>MANVPLNNEDFFLRLADLFDERREKDHGSVFLTQKRMTYGEDENALEGPDTTSSLELQGLQPPKPAPIIIRATNGKSRGKRSKKIKLSTIVQAEELESFFVKYAEICKLGMSGLKKRDRSRRKKETKAKKKKGAIGVGEDATKNT</sequence>
<feature type="region of interest" description="Disordered" evidence="8">
    <location>
        <begin position="40"/>
        <end position="82"/>
    </location>
</feature>
<dbReference type="InterPro" id="IPR009018">
    <property type="entry name" value="Signal_recog_particle_SRP9/14"/>
</dbReference>
<keyword evidence="10" id="KW-1185">Reference proteome</keyword>
<dbReference type="Proteomes" id="UP000256328">
    <property type="component" value="Unassembled WGS sequence"/>
</dbReference>
<comment type="function">
    <text evidence="7">Component of the signal recognition particle (SRP) complex, a ribonucleoprotein complex that mediates the cotranslational targeting of secretory and membrane proteins to the endoplasmic reticulum (ER).</text>
</comment>
<evidence type="ECO:0000313" key="9">
    <source>
        <dbReference type="EMBL" id="RDW73847.1"/>
    </source>
</evidence>
<feature type="compositionally biased region" description="Basic residues" evidence="8">
    <location>
        <begin position="114"/>
        <end position="133"/>
    </location>
</feature>
<dbReference type="GO" id="GO:0005786">
    <property type="term" value="C:signal recognition particle, endoplasmic reticulum targeting"/>
    <property type="evidence" value="ECO:0007669"/>
    <property type="project" value="UniProtKB-UniRule"/>
</dbReference>
<dbReference type="AlphaFoldDB" id="A0A3D8RIH6"/>
<evidence type="ECO:0000256" key="2">
    <source>
        <dbReference type="ARBA" id="ARBA00010349"/>
    </source>
</evidence>
<evidence type="ECO:0000256" key="3">
    <source>
        <dbReference type="ARBA" id="ARBA00022490"/>
    </source>
</evidence>
<keyword evidence="6 7" id="KW-0687">Ribonucleoprotein</keyword>
<comment type="subcellular location">
    <subcellularLocation>
        <location evidence="1 7">Cytoplasm</location>
    </subcellularLocation>
</comment>
<dbReference type="InterPro" id="IPR003210">
    <property type="entry name" value="Signal_recog_particle_SRP14"/>
</dbReference>
<evidence type="ECO:0000256" key="8">
    <source>
        <dbReference type="SAM" id="MobiDB-lite"/>
    </source>
</evidence>
<protein>
    <recommendedName>
        <fullName evidence="7">Signal recognition particle subunit SRP14</fullName>
    </recommendedName>
    <alternativeName>
        <fullName evidence="7">Signal recognition particle 14 kDa protein</fullName>
    </alternativeName>
</protein>
<dbReference type="OrthoDB" id="19209at2759"/>
<dbReference type="EMBL" id="PDLN01000010">
    <property type="protein sequence ID" value="RDW73847.1"/>
    <property type="molecule type" value="Genomic_DNA"/>
</dbReference>
<dbReference type="GO" id="GO:0006614">
    <property type="term" value="P:SRP-dependent cotranslational protein targeting to membrane"/>
    <property type="evidence" value="ECO:0007669"/>
    <property type="project" value="UniProtKB-UniRule"/>
</dbReference>
<comment type="similarity">
    <text evidence="2 7">Belongs to the SRP14 family.</text>
</comment>
<dbReference type="Gene3D" id="3.30.720.10">
    <property type="entry name" value="Signal recognition particle alu RNA binding heterodimer, srp9/1"/>
    <property type="match status" value="1"/>
</dbReference>
<evidence type="ECO:0000256" key="6">
    <source>
        <dbReference type="ARBA" id="ARBA00023274"/>
    </source>
</evidence>
<evidence type="ECO:0000256" key="5">
    <source>
        <dbReference type="ARBA" id="ARBA00023135"/>
    </source>
</evidence>
<evidence type="ECO:0000313" key="10">
    <source>
        <dbReference type="Proteomes" id="UP000256328"/>
    </source>
</evidence>
<dbReference type="Pfam" id="PF02290">
    <property type="entry name" value="SRP14"/>
    <property type="match status" value="1"/>
</dbReference>
<name>A0A3D8RIH6_9HELO</name>
<keyword evidence="5 7" id="KW-0733">Signal recognition particle</keyword>
<keyword evidence="3 7" id="KW-0963">Cytoplasm</keyword>
<organism evidence="9 10">
    <name type="scientific">Coleophoma crateriformis</name>
    <dbReference type="NCBI Taxonomy" id="565419"/>
    <lineage>
        <taxon>Eukaryota</taxon>
        <taxon>Fungi</taxon>
        <taxon>Dikarya</taxon>
        <taxon>Ascomycota</taxon>
        <taxon>Pezizomycotina</taxon>
        <taxon>Leotiomycetes</taxon>
        <taxon>Helotiales</taxon>
        <taxon>Dermateaceae</taxon>
        <taxon>Coleophoma</taxon>
    </lineage>
</organism>
<proteinExistence type="inferred from homology"/>
<evidence type="ECO:0000256" key="1">
    <source>
        <dbReference type="ARBA" id="ARBA00004496"/>
    </source>
</evidence>
<dbReference type="PANTHER" id="PTHR12013">
    <property type="entry name" value="SIGNAL RECOGNITION PARTICLE 14 KD PROTEIN"/>
    <property type="match status" value="1"/>
</dbReference>
<comment type="subunit">
    <text evidence="7">Component of a fungal signal recognition particle (SRP) complex that consists of a 7SL RNA molecule (scR1) and at least six protein subunits: SRP72, SRP68, SRP54, SEC65, SRP21 and SRP14.</text>
</comment>
<dbReference type="GO" id="GO:0008312">
    <property type="term" value="F:7S RNA binding"/>
    <property type="evidence" value="ECO:0007669"/>
    <property type="project" value="UniProtKB-UniRule"/>
</dbReference>
<evidence type="ECO:0000256" key="7">
    <source>
        <dbReference type="RuleBase" id="RU368100"/>
    </source>
</evidence>
<evidence type="ECO:0000256" key="4">
    <source>
        <dbReference type="ARBA" id="ARBA00022884"/>
    </source>
</evidence>
<reference evidence="9 10" key="1">
    <citation type="journal article" date="2018" name="IMA Fungus">
        <title>IMA Genome-F 9: Draft genome sequence of Annulohypoxylon stygium, Aspergillus mulundensis, Berkeleyomyces basicola (syn. Thielaviopsis basicola), Ceratocystis smalleyi, two Cercospora beticola strains, Coleophoma cylindrospora, Fusarium fracticaudum, Phialophora cf. hyalina, and Morchella septimelata.</title>
        <authorList>
            <person name="Wingfield B.D."/>
            <person name="Bills G.F."/>
            <person name="Dong Y."/>
            <person name="Huang W."/>
            <person name="Nel W.J."/>
            <person name="Swalarsk-Parry B.S."/>
            <person name="Vaghefi N."/>
            <person name="Wilken P.M."/>
            <person name="An Z."/>
            <person name="de Beer Z.W."/>
            <person name="De Vos L."/>
            <person name="Chen L."/>
            <person name="Duong T.A."/>
            <person name="Gao Y."/>
            <person name="Hammerbacher A."/>
            <person name="Kikkert J.R."/>
            <person name="Li Y."/>
            <person name="Li H."/>
            <person name="Li K."/>
            <person name="Li Q."/>
            <person name="Liu X."/>
            <person name="Ma X."/>
            <person name="Naidoo K."/>
            <person name="Pethybridge S.J."/>
            <person name="Sun J."/>
            <person name="Steenkamp E.T."/>
            <person name="van der Nest M.A."/>
            <person name="van Wyk S."/>
            <person name="Wingfield M.J."/>
            <person name="Xiong C."/>
            <person name="Yue Q."/>
            <person name="Zhang X."/>
        </authorList>
    </citation>
    <scope>NUCLEOTIDE SEQUENCE [LARGE SCALE GENOMIC DNA]</scope>
    <source>
        <strain evidence="9 10">BP5796</strain>
    </source>
</reference>
<keyword evidence="4 7" id="KW-0694">RNA-binding</keyword>